<evidence type="ECO:0000256" key="4">
    <source>
        <dbReference type="ARBA" id="ARBA00023136"/>
    </source>
</evidence>
<evidence type="ECO:0008006" key="8">
    <source>
        <dbReference type="Google" id="ProtNLM"/>
    </source>
</evidence>
<accession>A0A0S2KAE1</accession>
<dbReference type="STRING" id="1249552.PS2015_603"/>
<dbReference type="Pfam" id="PF04191">
    <property type="entry name" value="PEMT"/>
    <property type="match status" value="1"/>
</dbReference>
<dbReference type="Proteomes" id="UP000065641">
    <property type="component" value="Chromosome"/>
</dbReference>
<keyword evidence="4 5" id="KW-0472">Membrane</keyword>
<dbReference type="EMBL" id="CP013189">
    <property type="protein sequence ID" value="ALO45286.1"/>
    <property type="molecule type" value="Genomic_DNA"/>
</dbReference>
<dbReference type="PANTHER" id="PTHR12714">
    <property type="entry name" value="PROTEIN-S ISOPRENYLCYSTEINE O-METHYLTRANSFERASE"/>
    <property type="match status" value="1"/>
</dbReference>
<feature type="transmembrane region" description="Helical" evidence="5">
    <location>
        <begin position="41"/>
        <end position="60"/>
    </location>
</feature>
<dbReference type="OrthoDB" id="9811969at2"/>
<keyword evidence="3 5" id="KW-1133">Transmembrane helix</keyword>
<evidence type="ECO:0000313" key="7">
    <source>
        <dbReference type="Proteomes" id="UP000065641"/>
    </source>
</evidence>
<protein>
    <recommendedName>
        <fullName evidence="8">Protein-S-isoprenylcysteine methyltransferase</fullName>
    </recommendedName>
</protein>
<organism evidence="6 7">
    <name type="scientific">Pseudohongiella spirulinae</name>
    <dbReference type="NCBI Taxonomy" id="1249552"/>
    <lineage>
        <taxon>Bacteria</taxon>
        <taxon>Pseudomonadati</taxon>
        <taxon>Pseudomonadota</taxon>
        <taxon>Gammaproteobacteria</taxon>
        <taxon>Pseudomonadales</taxon>
        <taxon>Pseudohongiellaceae</taxon>
        <taxon>Pseudohongiella</taxon>
    </lineage>
</organism>
<dbReference type="Gene3D" id="1.20.120.1630">
    <property type="match status" value="1"/>
</dbReference>
<proteinExistence type="predicted"/>
<evidence type="ECO:0000313" key="6">
    <source>
        <dbReference type="EMBL" id="ALO45286.1"/>
    </source>
</evidence>
<dbReference type="PANTHER" id="PTHR12714:SF24">
    <property type="entry name" value="SLR1182 PROTEIN"/>
    <property type="match status" value="1"/>
</dbReference>
<dbReference type="KEGG" id="pspi:PS2015_603"/>
<evidence type="ECO:0000256" key="5">
    <source>
        <dbReference type="SAM" id="Phobius"/>
    </source>
</evidence>
<dbReference type="GO" id="GO:0016740">
    <property type="term" value="F:transferase activity"/>
    <property type="evidence" value="ECO:0007669"/>
    <property type="project" value="UniProtKB-ARBA"/>
</dbReference>
<dbReference type="InterPro" id="IPR007318">
    <property type="entry name" value="Phopholipid_MeTrfase"/>
</dbReference>
<dbReference type="GO" id="GO:0012505">
    <property type="term" value="C:endomembrane system"/>
    <property type="evidence" value="ECO:0007669"/>
    <property type="project" value="UniProtKB-SubCell"/>
</dbReference>
<name>A0A0S2KAE1_9GAMM</name>
<dbReference type="RefSeq" id="WP_058020821.1">
    <property type="nucleotide sequence ID" value="NZ_CP013189.1"/>
</dbReference>
<comment type="subcellular location">
    <subcellularLocation>
        <location evidence="1">Endomembrane system</location>
        <topology evidence="1">Multi-pass membrane protein</topology>
    </subcellularLocation>
</comment>
<reference evidence="6 7" key="1">
    <citation type="submission" date="2015-11" db="EMBL/GenBank/DDBJ databases">
        <authorList>
            <person name="Zhang Y."/>
            <person name="Guo Z."/>
        </authorList>
    </citation>
    <scope>NUCLEOTIDE SEQUENCE [LARGE SCALE GENOMIC DNA]</scope>
    <source>
        <strain evidence="6 7">KCTC 32221</strain>
    </source>
</reference>
<feature type="transmembrane region" description="Helical" evidence="5">
    <location>
        <begin position="12"/>
        <end position="34"/>
    </location>
</feature>
<keyword evidence="2 5" id="KW-0812">Transmembrane</keyword>
<evidence type="ECO:0000256" key="3">
    <source>
        <dbReference type="ARBA" id="ARBA00022989"/>
    </source>
</evidence>
<evidence type="ECO:0000256" key="1">
    <source>
        <dbReference type="ARBA" id="ARBA00004127"/>
    </source>
</evidence>
<evidence type="ECO:0000256" key="2">
    <source>
        <dbReference type="ARBA" id="ARBA00022692"/>
    </source>
</evidence>
<dbReference type="PATRIC" id="fig|1249552.3.peg.608"/>
<gene>
    <name evidence="6" type="ORF">PS2015_603</name>
</gene>
<feature type="transmembrane region" description="Helical" evidence="5">
    <location>
        <begin position="91"/>
        <end position="119"/>
    </location>
</feature>
<sequence>MKSLEHKIPPPVVALLAALLMWWLRGFYPLSLLAGGTGRTLAMLSVAAGFMIAAVGVTAFRRAKTTVDPLHPDKASTIVDSGIFAYTRNPMYLGMTLVLLGVCFHLAELTAFLILALFIRFISRYQIQPEERILLEKFGEPYQAYLDKVPRWI</sequence>
<dbReference type="AlphaFoldDB" id="A0A0S2KAE1"/>
<keyword evidence="7" id="KW-1185">Reference proteome</keyword>